<evidence type="ECO:0000313" key="2">
    <source>
        <dbReference type="Proteomes" id="UP001157915"/>
    </source>
</evidence>
<name>A0ABY1P128_9BACT</name>
<evidence type="ECO:0000313" key="1">
    <source>
        <dbReference type="EMBL" id="SMP23097.1"/>
    </source>
</evidence>
<dbReference type="RefSeq" id="WP_283413052.1">
    <property type="nucleotide sequence ID" value="NZ_FXUA01000003.1"/>
</dbReference>
<sequence length="393" mass="44591">MKISRTSFLILLTFSISFFNCKPAEEESGFTNFSITEQNISKIDEVISSIEFIPLRNNNESPVNLNCSVWNLIVTENYFVYSTICNPEAKVHLFDLKGNYIKSLAKNGNGPEEYQVIQGVDLSQDTLSITVGSGKIKQYHFPDFDYIRTISLDKEALFIPNFTKISQDKWLTSPLYNGNVDENGEFNIYKIMDGSTGQTSDIPIKATPITFEIGEGEFEKIGNLFLLNFAFSDTLYQYKNEQVTPFASLDFGDRKPTEEDLKMDGAQLEATVANQPFAINMGKIWQTDSISRIKTFALAKNPNMDLGNMRTFPIHEVFLNHRTNQVTAFQSLAGWSNGKGDAKDGYFYDILRADDWIHALESGMLGKYGEKLEKIINDLKDFEDPILIKYQVK</sequence>
<gene>
    <name evidence="1" type="ORF">SAMN06265367_103546</name>
</gene>
<accession>A0ABY1P128</accession>
<protein>
    <submittedName>
        <fullName evidence="1">6-bladed beta-propeller protein</fullName>
    </submittedName>
</protein>
<keyword evidence="2" id="KW-1185">Reference proteome</keyword>
<dbReference type="Proteomes" id="UP001157915">
    <property type="component" value="Unassembled WGS sequence"/>
</dbReference>
<comment type="caution">
    <text evidence="1">The sequence shown here is derived from an EMBL/GenBank/DDBJ whole genome shotgun (WGS) entry which is preliminary data.</text>
</comment>
<reference evidence="1 2" key="1">
    <citation type="submission" date="2017-05" db="EMBL/GenBank/DDBJ databases">
        <authorList>
            <person name="Varghese N."/>
            <person name="Submissions S."/>
        </authorList>
    </citation>
    <scope>NUCLEOTIDE SEQUENCE [LARGE SCALE GENOMIC DNA]</scope>
    <source>
        <strain evidence="1 2">DSM 15360</strain>
    </source>
</reference>
<organism evidence="1 2">
    <name type="scientific">Algoriphagus winogradskyi</name>
    <dbReference type="NCBI Taxonomy" id="237017"/>
    <lineage>
        <taxon>Bacteria</taxon>
        <taxon>Pseudomonadati</taxon>
        <taxon>Bacteroidota</taxon>
        <taxon>Cytophagia</taxon>
        <taxon>Cytophagales</taxon>
        <taxon>Cyclobacteriaceae</taxon>
        <taxon>Algoriphagus</taxon>
    </lineage>
</organism>
<proteinExistence type="predicted"/>
<dbReference type="EMBL" id="FXUA01000003">
    <property type="protein sequence ID" value="SMP23097.1"/>
    <property type="molecule type" value="Genomic_DNA"/>
</dbReference>
<dbReference type="Pfam" id="PF17170">
    <property type="entry name" value="DUF5128"/>
    <property type="match status" value="1"/>
</dbReference>